<reference evidence="6 7" key="1">
    <citation type="submission" date="2019-05" db="EMBL/GenBank/DDBJ databases">
        <title>Dyadobacter AR-3-8 sp. nov., isolated from arctic soil.</title>
        <authorList>
            <person name="Chaudhary D.K."/>
        </authorList>
    </citation>
    <scope>NUCLEOTIDE SEQUENCE [LARGE SCALE GENOMIC DNA]</scope>
    <source>
        <strain evidence="6 7">AR-3-8</strain>
    </source>
</reference>
<keyword evidence="2 5" id="KW-0812">Transmembrane</keyword>
<feature type="transmembrane region" description="Helical" evidence="5">
    <location>
        <begin position="39"/>
        <end position="59"/>
    </location>
</feature>
<organism evidence="6 7">
    <name type="scientific">Dyadobacter frigoris</name>
    <dbReference type="NCBI Taxonomy" id="2576211"/>
    <lineage>
        <taxon>Bacteria</taxon>
        <taxon>Pseudomonadati</taxon>
        <taxon>Bacteroidota</taxon>
        <taxon>Cytophagia</taxon>
        <taxon>Cytophagales</taxon>
        <taxon>Spirosomataceae</taxon>
        <taxon>Dyadobacter</taxon>
    </lineage>
</organism>
<feature type="transmembrane region" description="Helical" evidence="5">
    <location>
        <begin position="6"/>
        <end position="27"/>
    </location>
</feature>
<dbReference type="EMBL" id="SZVO01000020">
    <property type="protein sequence ID" value="TKT87313.1"/>
    <property type="molecule type" value="Genomic_DNA"/>
</dbReference>
<evidence type="ECO:0000256" key="2">
    <source>
        <dbReference type="ARBA" id="ARBA00022692"/>
    </source>
</evidence>
<name>A0A4V6BI84_9BACT</name>
<comment type="subcellular location">
    <subcellularLocation>
        <location evidence="1">Membrane</location>
        <topology evidence="1">Multi-pass membrane protein</topology>
    </subcellularLocation>
</comment>
<proteinExistence type="predicted"/>
<gene>
    <name evidence="6" type="ORF">FDK13_30140</name>
</gene>
<feature type="transmembrane region" description="Helical" evidence="5">
    <location>
        <begin position="179"/>
        <end position="199"/>
    </location>
</feature>
<dbReference type="GO" id="GO:0016765">
    <property type="term" value="F:transferase activity, transferring alkyl or aryl (other than methyl) groups"/>
    <property type="evidence" value="ECO:0007669"/>
    <property type="project" value="InterPro"/>
</dbReference>
<dbReference type="RefSeq" id="WP_137343742.1">
    <property type="nucleotide sequence ID" value="NZ_BSQH01000016.1"/>
</dbReference>
<keyword evidence="7" id="KW-1185">Reference proteome</keyword>
<feature type="transmembrane region" description="Helical" evidence="5">
    <location>
        <begin position="251"/>
        <end position="271"/>
    </location>
</feature>
<dbReference type="GO" id="GO:0016020">
    <property type="term" value="C:membrane"/>
    <property type="evidence" value="ECO:0007669"/>
    <property type="project" value="UniProtKB-SubCell"/>
</dbReference>
<evidence type="ECO:0008006" key="8">
    <source>
        <dbReference type="Google" id="ProtNLM"/>
    </source>
</evidence>
<dbReference type="InterPro" id="IPR000537">
    <property type="entry name" value="UbiA_prenyltransferase"/>
</dbReference>
<accession>A0A4V6BI84</accession>
<evidence type="ECO:0000256" key="3">
    <source>
        <dbReference type="ARBA" id="ARBA00022989"/>
    </source>
</evidence>
<dbReference type="AlphaFoldDB" id="A0A4V6BI84"/>
<evidence type="ECO:0000313" key="6">
    <source>
        <dbReference type="EMBL" id="TKT87313.1"/>
    </source>
</evidence>
<protein>
    <recommendedName>
        <fullName evidence="8">UbiA prenyltransferase family protein</fullName>
    </recommendedName>
</protein>
<dbReference type="OrthoDB" id="1452981at2"/>
<sequence>MGRKFVEFIFFGNYFVGTLAVALSLETAFQLQIHFNSSLYYLLLFFGTVMYYTYAYSGITSANNSINPRTIWYAKHHDFIKWSQPVLLCICTILSLVLCLRYCENILRLPVAYWVVVSVICLASILYYGLIPKSFIKLNLRNTGWLKAFIIGFVWACSVNLLPLVVLQIERGTYYVDPVFALWLFMKNWMFCTVNAIMFDLKDYEDDSNQQLKTFVVRYGLEKTIFFVLIPLLTIGVFALLLFAHFRHFQTVILLFNLTPFILMLTVAWSMLRHKNILYYLIVIDGLLLVKAICGIAGTQFIK</sequence>
<keyword evidence="4 5" id="KW-0472">Membrane</keyword>
<keyword evidence="3 5" id="KW-1133">Transmembrane helix</keyword>
<evidence type="ECO:0000256" key="5">
    <source>
        <dbReference type="SAM" id="Phobius"/>
    </source>
</evidence>
<dbReference type="Proteomes" id="UP000304900">
    <property type="component" value="Unassembled WGS sequence"/>
</dbReference>
<dbReference type="Pfam" id="PF01040">
    <property type="entry name" value="UbiA"/>
    <property type="match status" value="1"/>
</dbReference>
<feature type="transmembrane region" description="Helical" evidence="5">
    <location>
        <begin position="145"/>
        <end position="167"/>
    </location>
</feature>
<evidence type="ECO:0000256" key="1">
    <source>
        <dbReference type="ARBA" id="ARBA00004141"/>
    </source>
</evidence>
<comment type="caution">
    <text evidence="6">The sequence shown here is derived from an EMBL/GenBank/DDBJ whole genome shotgun (WGS) entry which is preliminary data.</text>
</comment>
<evidence type="ECO:0000256" key="4">
    <source>
        <dbReference type="ARBA" id="ARBA00023136"/>
    </source>
</evidence>
<feature type="transmembrane region" description="Helical" evidence="5">
    <location>
        <begin position="79"/>
        <end position="99"/>
    </location>
</feature>
<feature type="transmembrane region" description="Helical" evidence="5">
    <location>
        <begin position="277"/>
        <end position="302"/>
    </location>
</feature>
<feature type="transmembrane region" description="Helical" evidence="5">
    <location>
        <begin position="111"/>
        <end position="130"/>
    </location>
</feature>
<feature type="transmembrane region" description="Helical" evidence="5">
    <location>
        <begin position="225"/>
        <end position="244"/>
    </location>
</feature>
<evidence type="ECO:0000313" key="7">
    <source>
        <dbReference type="Proteomes" id="UP000304900"/>
    </source>
</evidence>